<evidence type="ECO:0000256" key="1">
    <source>
        <dbReference type="SAM" id="MobiDB-lite"/>
    </source>
</evidence>
<reference evidence="2" key="1">
    <citation type="journal article" date="2014" name="Int. J. Syst. Evol. Microbiol.">
        <title>Complete genome sequence of Corynebacterium casei LMG S-19264T (=DSM 44701T), isolated from a smear-ripened cheese.</title>
        <authorList>
            <consortium name="US DOE Joint Genome Institute (JGI-PGF)"/>
            <person name="Walter F."/>
            <person name="Albersmeier A."/>
            <person name="Kalinowski J."/>
            <person name="Ruckert C."/>
        </authorList>
    </citation>
    <scope>NUCLEOTIDE SEQUENCE</scope>
    <source>
        <strain evidence="2">JCM 4122</strain>
    </source>
</reference>
<dbReference type="Proteomes" id="UP000632849">
    <property type="component" value="Unassembled WGS sequence"/>
</dbReference>
<sequence>MNNTPELANNFRRGPPGAPDGPRLDLRGGLWQDARPQLPGAGGSASVTGKGRLVQAIFGPLQVL</sequence>
<feature type="region of interest" description="Disordered" evidence="1">
    <location>
        <begin position="1"/>
        <end position="46"/>
    </location>
</feature>
<evidence type="ECO:0000313" key="3">
    <source>
        <dbReference type="Proteomes" id="UP000632849"/>
    </source>
</evidence>
<name>A0A919BDL8_STRFL</name>
<reference evidence="2" key="2">
    <citation type="submission" date="2020-09" db="EMBL/GenBank/DDBJ databases">
        <authorList>
            <person name="Sun Q."/>
            <person name="Ohkuma M."/>
        </authorList>
    </citation>
    <scope>NUCLEOTIDE SEQUENCE</scope>
    <source>
        <strain evidence="2">JCM 4122</strain>
    </source>
</reference>
<evidence type="ECO:0000313" key="2">
    <source>
        <dbReference type="EMBL" id="GHF85208.1"/>
    </source>
</evidence>
<comment type="caution">
    <text evidence="2">The sequence shown here is derived from an EMBL/GenBank/DDBJ whole genome shotgun (WGS) entry which is preliminary data.</text>
</comment>
<accession>A0A919BDL8</accession>
<organism evidence="2 3">
    <name type="scientific">Streptomyces filamentosus</name>
    <name type="common">Streptomyces roseosporus</name>
    <dbReference type="NCBI Taxonomy" id="67294"/>
    <lineage>
        <taxon>Bacteria</taxon>
        <taxon>Bacillati</taxon>
        <taxon>Actinomycetota</taxon>
        <taxon>Actinomycetes</taxon>
        <taxon>Kitasatosporales</taxon>
        <taxon>Streptomycetaceae</taxon>
        <taxon>Streptomyces</taxon>
    </lineage>
</organism>
<protein>
    <submittedName>
        <fullName evidence="2">Uncharacterized protein</fullName>
    </submittedName>
</protein>
<gene>
    <name evidence="2" type="ORF">GCM10017667_11820</name>
</gene>
<keyword evidence="3" id="KW-1185">Reference proteome</keyword>
<dbReference type="EMBL" id="BNBE01000001">
    <property type="protein sequence ID" value="GHF85208.1"/>
    <property type="molecule type" value="Genomic_DNA"/>
</dbReference>
<dbReference type="AlphaFoldDB" id="A0A919BDL8"/>
<proteinExistence type="predicted"/>